<comment type="caution">
    <text evidence="2">The sequence shown here is derived from an EMBL/GenBank/DDBJ whole genome shotgun (WGS) entry which is preliminary data.</text>
</comment>
<accession>A0A6A5BQC9</accession>
<organism evidence="2 3">
    <name type="scientific">Naegleria fowleri</name>
    <name type="common">Brain eating amoeba</name>
    <dbReference type="NCBI Taxonomy" id="5763"/>
    <lineage>
        <taxon>Eukaryota</taxon>
        <taxon>Discoba</taxon>
        <taxon>Heterolobosea</taxon>
        <taxon>Tetramitia</taxon>
        <taxon>Eutetramitia</taxon>
        <taxon>Vahlkampfiidae</taxon>
        <taxon>Naegleria</taxon>
    </lineage>
</organism>
<proteinExistence type="predicted"/>
<dbReference type="AlphaFoldDB" id="A0A6A5BQC9"/>
<dbReference type="VEuPathDB" id="AmoebaDB:FDP41_004330"/>
<protein>
    <submittedName>
        <fullName evidence="2">Uncharacterized protein</fullName>
    </submittedName>
</protein>
<name>A0A6A5BQC9_NAEFO</name>
<dbReference type="GeneID" id="68111548"/>
<dbReference type="OMA" id="FKRENIY"/>
<evidence type="ECO:0000313" key="3">
    <source>
        <dbReference type="Proteomes" id="UP000444721"/>
    </source>
</evidence>
<feature type="compositionally biased region" description="Acidic residues" evidence="1">
    <location>
        <begin position="132"/>
        <end position="151"/>
    </location>
</feature>
<reference evidence="2 3" key="1">
    <citation type="journal article" date="2019" name="Sci. Rep.">
        <title>Nanopore sequencing improves the draft genome of the human pathogenic amoeba Naegleria fowleri.</title>
        <authorList>
            <person name="Liechti N."/>
            <person name="Schurch N."/>
            <person name="Bruggmann R."/>
            <person name="Wittwer M."/>
        </authorList>
    </citation>
    <scope>NUCLEOTIDE SEQUENCE [LARGE SCALE GENOMIC DNA]</scope>
    <source>
        <strain evidence="2 3">ATCC 30894</strain>
    </source>
</reference>
<dbReference type="Proteomes" id="UP000444721">
    <property type="component" value="Unassembled WGS sequence"/>
</dbReference>
<keyword evidence="3" id="KW-1185">Reference proteome</keyword>
<sequence length="151" mass="17439">MPKVPTNVRKHHIIQCNNIHPTHHKIIFEPKLLNAQQLAKEHPRTFSAPSVADLMKVKSGSMVKVCDGQERFWVEVLKKGSLKYLVGRIDNGLVGGQEYSYGDWILFKRENIYEIYEEEEEEDGGEKGGIHDDDDENDDDDDEWVDDDDKQ</sequence>
<dbReference type="VEuPathDB" id="AmoebaDB:NF0066290"/>
<feature type="region of interest" description="Disordered" evidence="1">
    <location>
        <begin position="117"/>
        <end position="151"/>
    </location>
</feature>
<gene>
    <name evidence="2" type="ORF">FDP41_004330</name>
</gene>
<dbReference type="RefSeq" id="XP_044561144.1">
    <property type="nucleotide sequence ID" value="XM_044707733.1"/>
</dbReference>
<dbReference type="EMBL" id="VFQX01000037">
    <property type="protein sequence ID" value="KAF0976431.1"/>
    <property type="molecule type" value="Genomic_DNA"/>
</dbReference>
<evidence type="ECO:0000256" key="1">
    <source>
        <dbReference type="SAM" id="MobiDB-lite"/>
    </source>
</evidence>
<evidence type="ECO:0000313" key="2">
    <source>
        <dbReference type="EMBL" id="KAF0976431.1"/>
    </source>
</evidence>